<dbReference type="GO" id="GO:0007059">
    <property type="term" value="P:chromosome segregation"/>
    <property type="evidence" value="ECO:0007669"/>
    <property type="project" value="TreeGrafter"/>
</dbReference>
<evidence type="ECO:0000256" key="1">
    <source>
        <dbReference type="ARBA" id="ARBA00004123"/>
    </source>
</evidence>
<comment type="caution">
    <text evidence="8">The sequence shown here is derived from an EMBL/GenBank/DDBJ whole genome shotgun (WGS) entry which is preliminary data.</text>
</comment>
<keyword evidence="9" id="KW-1185">Reference proteome</keyword>
<dbReference type="PANTHER" id="PTHR34832:SF1">
    <property type="entry name" value="CENTROMERE PROTEIN W"/>
    <property type="match status" value="1"/>
</dbReference>
<evidence type="ECO:0000256" key="6">
    <source>
        <dbReference type="ARBA" id="ARBA00023328"/>
    </source>
</evidence>
<organism evidence="8 9">
    <name type="scientific">Acropora cervicornis</name>
    <name type="common">Staghorn coral</name>
    <dbReference type="NCBI Taxonomy" id="6130"/>
    <lineage>
        <taxon>Eukaryota</taxon>
        <taxon>Metazoa</taxon>
        <taxon>Cnidaria</taxon>
        <taxon>Anthozoa</taxon>
        <taxon>Hexacorallia</taxon>
        <taxon>Scleractinia</taxon>
        <taxon>Astrocoeniina</taxon>
        <taxon>Acroporidae</taxon>
        <taxon>Acropora</taxon>
    </lineage>
</organism>
<dbReference type="EMBL" id="JARQWQ010000015">
    <property type="protein sequence ID" value="KAK2566856.1"/>
    <property type="molecule type" value="Genomic_DNA"/>
</dbReference>
<accession>A0AAD9QTL0</accession>
<dbReference type="CDD" id="cd13732">
    <property type="entry name" value="HFD_CENP-W"/>
    <property type="match status" value="1"/>
</dbReference>
<dbReference type="GO" id="GO:0005654">
    <property type="term" value="C:nucleoplasm"/>
    <property type="evidence" value="ECO:0007669"/>
    <property type="project" value="TreeGrafter"/>
</dbReference>
<dbReference type="AlphaFoldDB" id="A0AAD9QTL0"/>
<dbReference type="GO" id="GO:0000776">
    <property type="term" value="C:kinetochore"/>
    <property type="evidence" value="ECO:0007669"/>
    <property type="project" value="UniProtKB-KW"/>
</dbReference>
<evidence type="ECO:0000256" key="4">
    <source>
        <dbReference type="ARBA" id="ARBA00022838"/>
    </source>
</evidence>
<gene>
    <name evidence="8" type="ORF">P5673_008608</name>
</gene>
<evidence type="ECO:0000256" key="7">
    <source>
        <dbReference type="ARBA" id="ARBA00038432"/>
    </source>
</evidence>
<dbReference type="GO" id="GO:0051382">
    <property type="term" value="P:kinetochore assembly"/>
    <property type="evidence" value="ECO:0007669"/>
    <property type="project" value="InterPro"/>
</dbReference>
<evidence type="ECO:0000313" key="8">
    <source>
        <dbReference type="EMBL" id="KAK2566856.1"/>
    </source>
</evidence>
<keyword evidence="6" id="KW-0137">Centromere</keyword>
<protein>
    <submittedName>
        <fullName evidence="8">Centromere protein W</fullName>
    </submittedName>
</protein>
<evidence type="ECO:0000313" key="9">
    <source>
        <dbReference type="Proteomes" id="UP001249851"/>
    </source>
</evidence>
<evidence type="ECO:0000256" key="3">
    <source>
        <dbReference type="ARBA" id="ARBA00022454"/>
    </source>
</evidence>
<dbReference type="Proteomes" id="UP001249851">
    <property type="component" value="Unassembled WGS sequence"/>
</dbReference>
<reference evidence="8" key="1">
    <citation type="journal article" date="2023" name="G3 (Bethesda)">
        <title>Whole genome assembly and annotation of the endangered Caribbean coral Acropora cervicornis.</title>
        <authorList>
            <person name="Selwyn J.D."/>
            <person name="Vollmer S.V."/>
        </authorList>
    </citation>
    <scope>NUCLEOTIDE SEQUENCE</scope>
    <source>
        <strain evidence="8">K2</strain>
    </source>
</reference>
<dbReference type="InterPro" id="IPR052484">
    <property type="entry name" value="CENP-W/WIP1"/>
</dbReference>
<dbReference type="InterPro" id="IPR009072">
    <property type="entry name" value="Histone-fold"/>
</dbReference>
<keyword evidence="4" id="KW-0995">Kinetochore</keyword>
<dbReference type="PANTHER" id="PTHR34832">
    <property type="entry name" value="CENTROMERE PROTEIN W"/>
    <property type="match status" value="1"/>
</dbReference>
<keyword evidence="3" id="KW-0158">Chromosome</keyword>
<dbReference type="GO" id="GO:0003677">
    <property type="term" value="F:DNA binding"/>
    <property type="evidence" value="ECO:0007669"/>
    <property type="project" value="InterPro"/>
</dbReference>
<sequence>MERTIPRSKQKSIIKKYQPKARFSRNVDILIFLDYMLFLKRLAVEANIKAREEKGKKLQAHHVNAILRKVLKSCKG</sequence>
<evidence type="ECO:0000256" key="2">
    <source>
        <dbReference type="ARBA" id="ARBA00004629"/>
    </source>
</evidence>
<dbReference type="SUPFAM" id="SSF47113">
    <property type="entry name" value="Histone-fold"/>
    <property type="match status" value="1"/>
</dbReference>
<dbReference type="InterPro" id="IPR028847">
    <property type="entry name" value="CENP-W"/>
</dbReference>
<dbReference type="GO" id="GO:0000278">
    <property type="term" value="P:mitotic cell cycle"/>
    <property type="evidence" value="ECO:0007669"/>
    <property type="project" value="InterPro"/>
</dbReference>
<dbReference type="GO" id="GO:0046982">
    <property type="term" value="F:protein heterodimerization activity"/>
    <property type="evidence" value="ECO:0007669"/>
    <property type="project" value="InterPro"/>
</dbReference>
<keyword evidence="5" id="KW-0539">Nucleus</keyword>
<proteinExistence type="inferred from homology"/>
<comment type="subcellular location">
    <subcellularLocation>
        <location evidence="2">Chromosome</location>
        <location evidence="2">Centromere</location>
        <location evidence="2">Kinetochore</location>
    </subcellularLocation>
    <subcellularLocation>
        <location evidence="1">Nucleus</location>
    </subcellularLocation>
</comment>
<dbReference type="Gene3D" id="1.10.20.10">
    <property type="entry name" value="Histone, subunit A"/>
    <property type="match status" value="1"/>
</dbReference>
<comment type="similarity">
    <text evidence="7">Belongs to the CENP-W/WIP1 family.</text>
</comment>
<name>A0AAD9QTL0_ACRCE</name>
<dbReference type="Pfam" id="PF15510">
    <property type="entry name" value="CENP-W"/>
    <property type="match status" value="1"/>
</dbReference>
<evidence type="ECO:0000256" key="5">
    <source>
        <dbReference type="ARBA" id="ARBA00023242"/>
    </source>
</evidence>
<reference evidence="8" key="2">
    <citation type="journal article" date="2023" name="Science">
        <title>Genomic signatures of disease resistance in endangered staghorn corals.</title>
        <authorList>
            <person name="Vollmer S.V."/>
            <person name="Selwyn J.D."/>
            <person name="Despard B.A."/>
            <person name="Roesel C.L."/>
        </authorList>
    </citation>
    <scope>NUCLEOTIDE SEQUENCE</scope>
    <source>
        <strain evidence="8">K2</strain>
    </source>
</reference>